<dbReference type="PANTHER" id="PTHR34145">
    <property type="entry name" value="OS02G0105600 PROTEIN"/>
    <property type="match status" value="1"/>
</dbReference>
<keyword evidence="2" id="KW-0430">Lectin</keyword>
<dbReference type="STRING" id="59895.A0A118K3F9"/>
<dbReference type="SUPFAM" id="SSF51101">
    <property type="entry name" value="Mannose-binding lectins"/>
    <property type="match status" value="1"/>
</dbReference>
<evidence type="ECO:0000256" key="1">
    <source>
        <dbReference type="ARBA" id="ARBA00006568"/>
    </source>
</evidence>
<dbReference type="SMART" id="SM00915">
    <property type="entry name" value="Jacalin"/>
    <property type="match status" value="1"/>
</dbReference>
<accession>A0A118K3F9</accession>
<feature type="domain" description="Jacalin-type lectin" evidence="3">
    <location>
        <begin position="545"/>
        <end position="650"/>
    </location>
</feature>
<evidence type="ECO:0000259" key="3">
    <source>
        <dbReference type="PROSITE" id="PS51752"/>
    </source>
</evidence>
<dbReference type="InterPro" id="IPR036404">
    <property type="entry name" value="Jacalin-like_lectin_dom_sf"/>
</dbReference>
<comment type="caution">
    <text evidence="4">The sequence shown here is derived from an EMBL/GenBank/DDBJ whole genome shotgun (WGS) entry which is preliminary data.</text>
</comment>
<dbReference type="GO" id="GO:0030246">
    <property type="term" value="F:carbohydrate binding"/>
    <property type="evidence" value="ECO:0007669"/>
    <property type="project" value="UniProtKB-KW"/>
</dbReference>
<dbReference type="AlphaFoldDB" id="A0A118K3F9"/>
<protein>
    <submittedName>
        <fullName evidence="4">F-box domain, cyclin-like protein</fullName>
    </submittedName>
</protein>
<evidence type="ECO:0000313" key="4">
    <source>
        <dbReference type="EMBL" id="KVI05896.1"/>
    </source>
</evidence>
<gene>
    <name evidence="4" type="ORF">Ccrd_015747</name>
</gene>
<keyword evidence="5" id="KW-1185">Reference proteome</keyword>
<dbReference type="CDD" id="cd09612">
    <property type="entry name" value="Jacalin"/>
    <property type="match status" value="1"/>
</dbReference>
<dbReference type="Proteomes" id="UP000243975">
    <property type="component" value="Unassembled WGS sequence"/>
</dbReference>
<name>A0A118K3F9_CYNCS</name>
<dbReference type="InterPro" id="IPR001810">
    <property type="entry name" value="F-box_dom"/>
</dbReference>
<dbReference type="Gramene" id="KVI05896">
    <property type="protein sequence ID" value="KVI05896"/>
    <property type="gene ID" value="Ccrd_015747"/>
</dbReference>
<dbReference type="Pfam" id="PF01419">
    <property type="entry name" value="Jacalin"/>
    <property type="match status" value="2"/>
</dbReference>
<dbReference type="PANTHER" id="PTHR34145:SF28">
    <property type="entry name" value="F-BOX DOMAIN-CONTAINING PROTEIN"/>
    <property type="match status" value="1"/>
</dbReference>
<dbReference type="InterPro" id="IPR053772">
    <property type="entry name" value="At1g61320/At1g61330-like"/>
</dbReference>
<evidence type="ECO:0000256" key="2">
    <source>
        <dbReference type="ARBA" id="ARBA00022734"/>
    </source>
</evidence>
<dbReference type="InterPro" id="IPR033734">
    <property type="entry name" value="Jacalin-like_lectin_dom_plant"/>
</dbReference>
<evidence type="ECO:0000313" key="5">
    <source>
        <dbReference type="Proteomes" id="UP000243975"/>
    </source>
</evidence>
<proteinExistence type="inferred from homology"/>
<sequence>MLMKTTRLIIDRQLKRKFSANKKKQKTEYSSSLGDQVGYRKKLNIQNVDGIEKGDENLIFGSCQKGSSSNWPVKTNTKSKTRRSSILRKDIRGRKKRKMEKVVKVDEVVEPMDLISELPVSIIHHILSFLRCPRDVARTTVLSKKWRSICASFFTLDFDQKRFKMLGGDHMEKFITFVDNSFTTKLEPMHNIQKFKLSLSQLSPKLKLRINEWISASINKDVKELEIHVEEKKKRHYMLPNIVLTAKTLTSLKLYGCKLDGKGVIDLRNLKELSIKNAYVNADVIQGFVQGCPLVEDLRLVHCTGIGRLQISTLHKLSRVELHECHGLVCVHIELPSLLRFLYWGKESWECNINLAGCANLKYLTLRDSNLTDELFQDQMSKLFYLEKLVLRGCDKLERIIILSVNLKELSVIRCKKLEVINIYAPYLSVLEYSGGKFPFSSMDVLDLHEAKLHLEVRKNRFVVLHELLVFLQKFENDGAWTLVVSSNKNITIHEELRKIQNLSSNDLKLELIKSPVKLKGYVDNLLRMSRPKTLSYWDDGVEKTILLGPWGGNGGNNWDDGAHSGVREITIVYSSCIDSIHVTYDEYGKPFTAEKRGGIGGTRSAQRTFGPFGVEEGTPFNFSANGGLIVGFYGRSGWFLDSIGFCLSWPKTGLFQKIHMMFKGFNPMAIKDRFEHHKMKDQKLPVARVDSRDLTIDPIDLLIVVIFACVSSRATTASRREDKR</sequence>
<dbReference type="Gene3D" id="2.100.10.30">
    <property type="entry name" value="Jacalin-like lectin domain"/>
    <property type="match status" value="2"/>
</dbReference>
<dbReference type="Pfam" id="PF12937">
    <property type="entry name" value="F-box-like"/>
    <property type="match status" value="1"/>
</dbReference>
<comment type="similarity">
    <text evidence="1">Belongs to the jacalin lectin family.</text>
</comment>
<dbReference type="Gene3D" id="1.20.1280.50">
    <property type="match status" value="1"/>
</dbReference>
<dbReference type="Gene3D" id="3.80.10.10">
    <property type="entry name" value="Ribonuclease Inhibitor"/>
    <property type="match status" value="2"/>
</dbReference>
<dbReference type="SUPFAM" id="SSF52047">
    <property type="entry name" value="RNI-like"/>
    <property type="match status" value="1"/>
</dbReference>
<reference evidence="4 5" key="1">
    <citation type="journal article" date="2016" name="Sci. Rep.">
        <title>The genome sequence of the outbreeding globe artichoke constructed de novo incorporating a phase-aware low-pass sequencing strategy of F1 progeny.</title>
        <authorList>
            <person name="Scaglione D."/>
            <person name="Reyes-Chin-Wo S."/>
            <person name="Acquadro A."/>
            <person name="Froenicke L."/>
            <person name="Portis E."/>
            <person name="Beitel C."/>
            <person name="Tirone M."/>
            <person name="Mauro R."/>
            <person name="Lo Monaco A."/>
            <person name="Mauromicale G."/>
            <person name="Faccioli P."/>
            <person name="Cattivelli L."/>
            <person name="Rieseberg L."/>
            <person name="Michelmore R."/>
            <person name="Lanteri S."/>
        </authorList>
    </citation>
    <scope>NUCLEOTIDE SEQUENCE [LARGE SCALE GENOMIC DNA]</scope>
    <source>
        <strain evidence="4">2C</strain>
    </source>
</reference>
<feature type="non-terminal residue" evidence="4">
    <location>
        <position position="1"/>
    </location>
</feature>
<dbReference type="InterPro" id="IPR001229">
    <property type="entry name" value="Jacalin-like_lectin_dom"/>
</dbReference>
<dbReference type="PROSITE" id="PS51752">
    <property type="entry name" value="JACALIN_LECTIN"/>
    <property type="match status" value="1"/>
</dbReference>
<dbReference type="InterPro" id="IPR032675">
    <property type="entry name" value="LRR_dom_sf"/>
</dbReference>
<dbReference type="SUPFAM" id="SSF81383">
    <property type="entry name" value="F-box domain"/>
    <property type="match status" value="1"/>
</dbReference>
<organism evidence="4 5">
    <name type="scientific">Cynara cardunculus var. scolymus</name>
    <name type="common">Globe artichoke</name>
    <name type="synonym">Cynara scolymus</name>
    <dbReference type="NCBI Taxonomy" id="59895"/>
    <lineage>
        <taxon>Eukaryota</taxon>
        <taxon>Viridiplantae</taxon>
        <taxon>Streptophyta</taxon>
        <taxon>Embryophyta</taxon>
        <taxon>Tracheophyta</taxon>
        <taxon>Spermatophyta</taxon>
        <taxon>Magnoliopsida</taxon>
        <taxon>eudicotyledons</taxon>
        <taxon>Gunneridae</taxon>
        <taxon>Pentapetalae</taxon>
        <taxon>asterids</taxon>
        <taxon>campanulids</taxon>
        <taxon>Asterales</taxon>
        <taxon>Asteraceae</taxon>
        <taxon>Carduoideae</taxon>
        <taxon>Cardueae</taxon>
        <taxon>Carduinae</taxon>
        <taxon>Cynara</taxon>
    </lineage>
</organism>
<dbReference type="OMA" id="WISASIN"/>
<dbReference type="Pfam" id="PF23622">
    <property type="entry name" value="LRR_At1g61320_AtMIF1"/>
    <property type="match status" value="2"/>
</dbReference>
<dbReference type="InterPro" id="IPR036047">
    <property type="entry name" value="F-box-like_dom_sf"/>
</dbReference>
<dbReference type="InterPro" id="IPR055357">
    <property type="entry name" value="LRR_At1g61320_AtMIF1"/>
</dbReference>
<dbReference type="EMBL" id="LEKV01001859">
    <property type="protein sequence ID" value="KVI05896.1"/>
    <property type="molecule type" value="Genomic_DNA"/>
</dbReference>